<dbReference type="PANTHER" id="PTHR34220:SF9">
    <property type="entry name" value="SIGNAL TRANSDUCTION HISTIDINE KINASE INTERNAL REGION DOMAIN-CONTAINING PROTEIN"/>
    <property type="match status" value="1"/>
</dbReference>
<evidence type="ECO:0000256" key="7">
    <source>
        <dbReference type="SAM" id="Phobius"/>
    </source>
</evidence>
<evidence type="ECO:0000256" key="3">
    <source>
        <dbReference type="ARBA" id="ARBA00022553"/>
    </source>
</evidence>
<dbReference type="Proteomes" id="UP000535838">
    <property type="component" value="Unassembled WGS sequence"/>
</dbReference>
<dbReference type="InterPro" id="IPR050640">
    <property type="entry name" value="Bact_2-comp_sensor_kinase"/>
</dbReference>
<dbReference type="Pfam" id="PF02518">
    <property type="entry name" value="HATPase_c"/>
    <property type="match status" value="1"/>
</dbReference>
<keyword evidence="7" id="KW-1133">Transmembrane helix</keyword>
<evidence type="ECO:0000256" key="1">
    <source>
        <dbReference type="ARBA" id="ARBA00004651"/>
    </source>
</evidence>
<dbReference type="PANTHER" id="PTHR34220">
    <property type="entry name" value="SENSOR HISTIDINE KINASE YPDA"/>
    <property type="match status" value="1"/>
</dbReference>
<dbReference type="Gene3D" id="3.30.565.10">
    <property type="entry name" value="Histidine kinase-like ATPase, C-terminal domain"/>
    <property type="match status" value="1"/>
</dbReference>
<evidence type="ECO:0000256" key="6">
    <source>
        <dbReference type="ARBA" id="ARBA00023136"/>
    </source>
</evidence>
<dbReference type="PROSITE" id="PS50885">
    <property type="entry name" value="HAMP"/>
    <property type="match status" value="1"/>
</dbReference>
<dbReference type="EMBL" id="JACJVQ010000024">
    <property type="protein sequence ID" value="MBB6637578.1"/>
    <property type="molecule type" value="Genomic_DNA"/>
</dbReference>
<dbReference type="InterPro" id="IPR010559">
    <property type="entry name" value="Sig_transdc_His_kin_internal"/>
</dbReference>
<dbReference type="AlphaFoldDB" id="A0A841T5K1"/>
<dbReference type="RefSeq" id="WP_185122791.1">
    <property type="nucleotide sequence ID" value="NZ_JACJVQ010000024.1"/>
</dbReference>
<keyword evidence="4" id="KW-0808">Transferase</keyword>
<feature type="transmembrane region" description="Helical" evidence="7">
    <location>
        <begin position="313"/>
        <end position="336"/>
    </location>
</feature>
<name>A0A841T5K1_9BACL</name>
<dbReference type="Pfam" id="PF06580">
    <property type="entry name" value="His_kinase"/>
    <property type="match status" value="1"/>
</dbReference>
<evidence type="ECO:0000259" key="8">
    <source>
        <dbReference type="PROSITE" id="PS50885"/>
    </source>
</evidence>
<dbReference type="CDD" id="cd06225">
    <property type="entry name" value="HAMP"/>
    <property type="match status" value="1"/>
</dbReference>
<dbReference type="SMART" id="SM00304">
    <property type="entry name" value="HAMP"/>
    <property type="match status" value="1"/>
</dbReference>
<keyword evidence="10" id="KW-1185">Reference proteome</keyword>
<dbReference type="InterPro" id="IPR036890">
    <property type="entry name" value="HATPase_C_sf"/>
</dbReference>
<feature type="transmembrane region" description="Helical" evidence="7">
    <location>
        <begin position="15"/>
        <end position="39"/>
    </location>
</feature>
<dbReference type="Pfam" id="PF00672">
    <property type="entry name" value="HAMP"/>
    <property type="match status" value="1"/>
</dbReference>
<protein>
    <submittedName>
        <fullName evidence="9">Sensor histidine kinase</fullName>
    </submittedName>
</protein>
<evidence type="ECO:0000256" key="2">
    <source>
        <dbReference type="ARBA" id="ARBA00022475"/>
    </source>
</evidence>
<evidence type="ECO:0000256" key="5">
    <source>
        <dbReference type="ARBA" id="ARBA00022777"/>
    </source>
</evidence>
<keyword evidence="5 9" id="KW-0418">Kinase</keyword>
<dbReference type="InterPro" id="IPR003594">
    <property type="entry name" value="HATPase_dom"/>
</dbReference>
<accession>A0A841T5K1</accession>
<keyword evidence="6 7" id="KW-0472">Membrane</keyword>
<comment type="caution">
    <text evidence="9">The sequence shown here is derived from an EMBL/GenBank/DDBJ whole genome shotgun (WGS) entry which is preliminary data.</text>
</comment>
<comment type="subcellular location">
    <subcellularLocation>
        <location evidence="1">Cell membrane</location>
        <topology evidence="1">Multi-pass membrane protein</topology>
    </subcellularLocation>
</comment>
<feature type="domain" description="HAMP" evidence="8">
    <location>
        <begin position="333"/>
        <end position="385"/>
    </location>
</feature>
<reference evidence="9 10" key="1">
    <citation type="submission" date="2020-08" db="EMBL/GenBank/DDBJ databases">
        <title>Cohnella phylogeny.</title>
        <authorList>
            <person name="Dunlap C."/>
        </authorList>
    </citation>
    <scope>NUCLEOTIDE SEQUENCE [LARGE SCALE GENOMIC DNA]</scope>
    <source>
        <strain evidence="9 10">DSM 25241</strain>
    </source>
</reference>
<dbReference type="InterPro" id="IPR003660">
    <property type="entry name" value="HAMP_dom"/>
</dbReference>
<dbReference type="SUPFAM" id="SSF158472">
    <property type="entry name" value="HAMP domain-like"/>
    <property type="match status" value="1"/>
</dbReference>
<evidence type="ECO:0000313" key="10">
    <source>
        <dbReference type="Proteomes" id="UP000535838"/>
    </source>
</evidence>
<gene>
    <name evidence="9" type="ORF">H7B67_25935</name>
</gene>
<evidence type="ECO:0000313" key="9">
    <source>
        <dbReference type="EMBL" id="MBB6637578.1"/>
    </source>
</evidence>
<keyword evidence="7" id="KW-0812">Transmembrane</keyword>
<keyword evidence="3" id="KW-0597">Phosphoprotein</keyword>
<dbReference type="SUPFAM" id="SSF55874">
    <property type="entry name" value="ATPase domain of HSP90 chaperone/DNA topoisomerase II/histidine kinase"/>
    <property type="match status" value="1"/>
</dbReference>
<keyword evidence="2" id="KW-1003">Cell membrane</keyword>
<proteinExistence type="predicted"/>
<dbReference type="GO" id="GO:0000155">
    <property type="term" value="F:phosphorelay sensor kinase activity"/>
    <property type="evidence" value="ECO:0007669"/>
    <property type="project" value="InterPro"/>
</dbReference>
<dbReference type="Gene3D" id="6.10.340.10">
    <property type="match status" value="1"/>
</dbReference>
<sequence length="602" mass="68824">MRLRRIYRNFIKNNLFVKVIFVFAVIVILTVIGFSYFLFNFISASIVRNELDNQREAMDRVNQYLEQKYEWVQAVVQDSYRDNLLSDNISYLLKHSYQEYLQYRLGEGYTGGGGSANAISYFGDKFGADSDIRNIIVYSSDKQAMYVYKSVGSPKIYQTNASRSYIPDLMSMEGSNASTPNVWVRKLIEQWDNRLYSMRSRINDKNTLKNIGQIVVYFDSEMIRQSLMSSSEASKGTILVLTPEGQVMFDSSGRYYGQSYPYLDRIDAFQETADLDEPSYVSMLQSNTAGYKIVGISPKSEMAESYERLKNTIILIAAICILIAVVIPSLLIASISKRTNKIVRFMKKVEGGDLGARLQDPREDELGQISRSFNDMVEELNRMIDREYKAEIRLRQSELAALQARVNPHFLYNTLEVIRMRALSQGAEDVGEMIYSLAALFRNSVRGGAECKLGEELEMCRLFLELFRIRYKDKLAFEIDCPPELLTVRIPKLMLQPIVENYIVHGMESNRTDNRIRIEAKADDGRIRFRVWNNGKPIDAERLKKIRIELDYPETEGSSFGLRSVHERLKLAYGPEYGIELASDPSEGTVVTMDIPGPGLAA</sequence>
<dbReference type="GO" id="GO:0005886">
    <property type="term" value="C:plasma membrane"/>
    <property type="evidence" value="ECO:0007669"/>
    <property type="project" value="UniProtKB-SubCell"/>
</dbReference>
<organism evidence="9 10">
    <name type="scientific">Cohnella thailandensis</name>
    <dbReference type="NCBI Taxonomy" id="557557"/>
    <lineage>
        <taxon>Bacteria</taxon>
        <taxon>Bacillati</taxon>
        <taxon>Bacillota</taxon>
        <taxon>Bacilli</taxon>
        <taxon>Bacillales</taxon>
        <taxon>Paenibacillaceae</taxon>
        <taxon>Cohnella</taxon>
    </lineage>
</organism>
<evidence type="ECO:0000256" key="4">
    <source>
        <dbReference type="ARBA" id="ARBA00022679"/>
    </source>
</evidence>